<proteinExistence type="predicted"/>
<dbReference type="Pfam" id="PF02254">
    <property type="entry name" value="TrkA_N"/>
    <property type="match status" value="2"/>
</dbReference>
<keyword evidence="3" id="KW-0633">Potassium transport</keyword>
<dbReference type="HOGENOM" id="CLU_046525_0_2_5"/>
<dbReference type="PANTHER" id="PTHR43833:SF5">
    <property type="entry name" value="TRK SYSTEM POTASSIUM UPTAKE PROTEIN TRKA"/>
    <property type="match status" value="1"/>
</dbReference>
<dbReference type="Proteomes" id="UP000032611">
    <property type="component" value="Chromosome"/>
</dbReference>
<evidence type="ECO:0000259" key="8">
    <source>
        <dbReference type="PROSITE" id="PS51202"/>
    </source>
</evidence>
<feature type="domain" description="RCK C-terminal" evidence="8">
    <location>
        <begin position="144"/>
        <end position="228"/>
    </location>
</feature>
<evidence type="ECO:0000256" key="3">
    <source>
        <dbReference type="ARBA" id="ARBA00022538"/>
    </source>
</evidence>
<dbReference type="PROSITE" id="PS51201">
    <property type="entry name" value="RCK_N"/>
    <property type="match status" value="2"/>
</dbReference>
<dbReference type="InterPro" id="IPR006037">
    <property type="entry name" value="RCK_C"/>
</dbReference>
<dbReference type="InterPro" id="IPR003148">
    <property type="entry name" value="RCK_N"/>
</dbReference>
<dbReference type="NCBIfam" id="NF007031">
    <property type="entry name" value="PRK09496.1-2"/>
    <property type="match status" value="1"/>
</dbReference>
<dbReference type="Pfam" id="PF02080">
    <property type="entry name" value="TrkA_C"/>
    <property type="match status" value="2"/>
</dbReference>
<dbReference type="SUPFAM" id="SSF116726">
    <property type="entry name" value="TrkA C-terminal domain-like"/>
    <property type="match status" value="2"/>
</dbReference>
<dbReference type="NCBIfam" id="NF007030">
    <property type="entry name" value="PRK09496.1-1"/>
    <property type="match status" value="1"/>
</dbReference>
<evidence type="ECO:0000256" key="4">
    <source>
        <dbReference type="ARBA" id="ARBA00022958"/>
    </source>
</evidence>
<dbReference type="NCBIfam" id="NF007032">
    <property type="entry name" value="PRK09496.1-4"/>
    <property type="match status" value="1"/>
</dbReference>
<dbReference type="SUPFAM" id="SSF51735">
    <property type="entry name" value="NAD(P)-binding Rossmann-fold domains"/>
    <property type="match status" value="2"/>
</dbReference>
<reference evidence="9 10" key="1">
    <citation type="journal article" date="2015" name="Genome Announc.">
        <title>Complete genome sequence of Martelella endophytica YC6887, which has antifungal activity associated with a halophyte.</title>
        <authorList>
            <person name="Khan A."/>
            <person name="Khan H."/>
            <person name="Chung E.J."/>
            <person name="Hossain M.T."/>
            <person name="Chung Y.R."/>
        </authorList>
    </citation>
    <scope>NUCLEOTIDE SEQUENCE [LARGE SCALE GENOMIC DNA]</scope>
    <source>
        <strain evidence="9">YC6887</strain>
    </source>
</reference>
<dbReference type="OrthoDB" id="9775180at2"/>
<feature type="domain" description="RCK N-terminal" evidence="7">
    <location>
        <begin position="233"/>
        <end position="352"/>
    </location>
</feature>
<dbReference type="KEGG" id="mey:TM49_16525"/>
<feature type="domain" description="RCK N-terminal" evidence="7">
    <location>
        <begin position="1"/>
        <end position="119"/>
    </location>
</feature>
<evidence type="ECO:0000256" key="5">
    <source>
        <dbReference type="ARBA" id="ARBA00023027"/>
    </source>
</evidence>
<dbReference type="PRINTS" id="PR00335">
    <property type="entry name" value="KUPTAKETRKA"/>
</dbReference>
<keyword evidence="4" id="KW-0630">Potassium</keyword>
<dbReference type="Gene3D" id="3.40.50.720">
    <property type="entry name" value="NAD(P)-binding Rossmann-like Domain"/>
    <property type="match status" value="2"/>
</dbReference>
<dbReference type="GO" id="GO:0005886">
    <property type="term" value="C:plasma membrane"/>
    <property type="evidence" value="ECO:0007669"/>
    <property type="project" value="InterPro"/>
</dbReference>
<evidence type="ECO:0000313" key="9">
    <source>
        <dbReference type="EMBL" id="AJY46923.1"/>
    </source>
</evidence>
<keyword evidence="5" id="KW-0520">NAD</keyword>
<name>A0A0D5LUA4_MAREN</name>
<gene>
    <name evidence="9" type="ORF">TM49_16525</name>
</gene>
<dbReference type="PATRIC" id="fig|1486262.3.peg.3416"/>
<evidence type="ECO:0000259" key="7">
    <source>
        <dbReference type="PROSITE" id="PS51201"/>
    </source>
</evidence>
<keyword evidence="10" id="KW-1185">Reference proteome</keyword>
<dbReference type="AlphaFoldDB" id="A0A0D5LUA4"/>
<dbReference type="InterPro" id="IPR036291">
    <property type="entry name" value="NAD(P)-bd_dom_sf"/>
</dbReference>
<dbReference type="RefSeq" id="WP_045682888.1">
    <property type="nucleotide sequence ID" value="NZ_CP010803.1"/>
</dbReference>
<dbReference type="NCBIfam" id="NF007039">
    <property type="entry name" value="PRK09496.3-2"/>
    <property type="match status" value="1"/>
</dbReference>
<organism evidence="9 10">
    <name type="scientific">Martelella endophytica</name>
    <dbReference type="NCBI Taxonomy" id="1486262"/>
    <lineage>
        <taxon>Bacteria</taxon>
        <taxon>Pseudomonadati</taxon>
        <taxon>Pseudomonadota</taxon>
        <taxon>Alphaproteobacteria</taxon>
        <taxon>Hyphomicrobiales</taxon>
        <taxon>Aurantimonadaceae</taxon>
        <taxon>Martelella</taxon>
    </lineage>
</organism>
<accession>A0A0D5LUA4</accession>
<evidence type="ECO:0000313" key="10">
    <source>
        <dbReference type="Proteomes" id="UP000032611"/>
    </source>
</evidence>
<evidence type="ECO:0000256" key="2">
    <source>
        <dbReference type="ARBA" id="ARBA00022448"/>
    </source>
</evidence>
<dbReference type="InterPro" id="IPR050721">
    <property type="entry name" value="Trk_Ktr_HKT_K-transport"/>
</dbReference>
<dbReference type="InterPro" id="IPR006036">
    <property type="entry name" value="K_uptake_TrkA"/>
</dbReference>
<dbReference type="STRING" id="1486262.TM49_16525"/>
<protein>
    <recommendedName>
        <fullName evidence="1">Trk system potassium uptake protein TrkA</fullName>
    </recommendedName>
</protein>
<evidence type="ECO:0000256" key="1">
    <source>
        <dbReference type="ARBA" id="ARBA00017378"/>
    </source>
</evidence>
<dbReference type="PROSITE" id="PS51202">
    <property type="entry name" value="RCK_C"/>
    <property type="match status" value="2"/>
</dbReference>
<sequence>MKIIICGAGQVGFGIAERLSQEYNDVSVIDTSASLISAITELLDVRGYVGHGAHPDVLAKAGADQADMIIAVTLHDEINMVACQVAHSLFNVPTKIARIRSQSYLHSHYSDLFSRDHMPIDVTISPEVEVGKMVLRRIAFPGATDVVRFADEKIAMLAVECNDDCPVLNTPLMQLSQLFPDLNATVTGIYREDKVIIPHSTDQVLSGDLVYVVCEQEHIRRTLALFGHEEQEARRIVIAGGGNIGFFVAKSIEEMQPRTRLKMIENDREKAVAVSDSLRNVIVLQGSALDQNIMVQADVPDAHLMVALTNNDQTNILASVIAKQLGCKANLALLNNPSFHDVTKSLGIDAYINPRAVTISRVLQHVRKGRIRSVYAVQKGQAEVIEAEALTTSPLVGTPFRDLDLPEGIRIGAVYRGEEVLRPTGDLKIKAHDRVILFAAASAVRHVEQLFRVSIQYF</sequence>
<dbReference type="EMBL" id="CP010803">
    <property type="protein sequence ID" value="AJY46923.1"/>
    <property type="molecule type" value="Genomic_DNA"/>
</dbReference>
<keyword evidence="6" id="KW-0406">Ion transport</keyword>
<dbReference type="GO" id="GO:0015079">
    <property type="term" value="F:potassium ion transmembrane transporter activity"/>
    <property type="evidence" value="ECO:0007669"/>
    <property type="project" value="InterPro"/>
</dbReference>
<evidence type="ECO:0000256" key="6">
    <source>
        <dbReference type="ARBA" id="ARBA00023065"/>
    </source>
</evidence>
<feature type="domain" description="RCK C-terminal" evidence="8">
    <location>
        <begin position="372"/>
        <end position="453"/>
    </location>
</feature>
<keyword evidence="2" id="KW-0813">Transport</keyword>
<dbReference type="PANTHER" id="PTHR43833">
    <property type="entry name" value="POTASSIUM CHANNEL PROTEIN 2-RELATED-RELATED"/>
    <property type="match status" value="1"/>
</dbReference>
<dbReference type="Gene3D" id="3.30.70.1450">
    <property type="entry name" value="Regulator of K+ conductance, C-terminal domain"/>
    <property type="match status" value="2"/>
</dbReference>
<dbReference type="InterPro" id="IPR036721">
    <property type="entry name" value="RCK_C_sf"/>
</dbReference>